<proteinExistence type="predicted"/>
<evidence type="ECO:0000313" key="3">
    <source>
        <dbReference type="Proteomes" id="UP001519887"/>
    </source>
</evidence>
<organism evidence="2 3">
    <name type="scientific">Paenibacillus sepulcri</name>
    <dbReference type="NCBI Taxonomy" id="359917"/>
    <lineage>
        <taxon>Bacteria</taxon>
        <taxon>Bacillati</taxon>
        <taxon>Bacillota</taxon>
        <taxon>Bacilli</taxon>
        <taxon>Bacillales</taxon>
        <taxon>Paenibacillaceae</taxon>
        <taxon>Paenibacillus</taxon>
    </lineage>
</organism>
<keyword evidence="3" id="KW-1185">Reference proteome</keyword>
<evidence type="ECO:0000256" key="1">
    <source>
        <dbReference type="SAM" id="MobiDB-lite"/>
    </source>
</evidence>
<reference evidence="2 3" key="1">
    <citation type="submission" date="2021-07" db="EMBL/GenBank/DDBJ databases">
        <title>Paenibacillus radiodurans sp. nov., isolated from the southeastern edge of Tengger Desert.</title>
        <authorList>
            <person name="Zhang G."/>
        </authorList>
    </citation>
    <scope>NUCLEOTIDE SEQUENCE [LARGE SCALE GENOMIC DNA]</scope>
    <source>
        <strain evidence="2 3">CCM 7311</strain>
    </source>
</reference>
<feature type="non-terminal residue" evidence="2">
    <location>
        <position position="1"/>
    </location>
</feature>
<dbReference type="EMBL" id="JAHZIK010003210">
    <property type="protein sequence ID" value="MBW7461722.1"/>
    <property type="molecule type" value="Genomic_DNA"/>
</dbReference>
<protein>
    <submittedName>
        <fullName evidence="2">Uncharacterized protein</fullName>
    </submittedName>
</protein>
<accession>A0ABS7CLB4</accession>
<name>A0ABS7CLB4_9BACL</name>
<evidence type="ECO:0000313" key="2">
    <source>
        <dbReference type="EMBL" id="MBW7461722.1"/>
    </source>
</evidence>
<sequence>WVTSKTAQQRKSRKQITMRSPRSRSVHSPIHRVHRMRAKALNRMQLLWIMNRGGKLRPSPERIRIKWNPLEPL</sequence>
<feature type="region of interest" description="Disordered" evidence="1">
    <location>
        <begin position="1"/>
        <end position="33"/>
    </location>
</feature>
<feature type="compositionally biased region" description="Basic residues" evidence="1">
    <location>
        <begin position="8"/>
        <end position="33"/>
    </location>
</feature>
<dbReference type="Proteomes" id="UP001519887">
    <property type="component" value="Unassembled WGS sequence"/>
</dbReference>
<comment type="caution">
    <text evidence="2">The sequence shown here is derived from an EMBL/GenBank/DDBJ whole genome shotgun (WGS) entry which is preliminary data.</text>
</comment>
<gene>
    <name evidence="2" type="ORF">K0U00_47480</name>
</gene>